<dbReference type="PANTHER" id="PTHR11669">
    <property type="entry name" value="REPLICATION FACTOR C / DNA POLYMERASE III GAMMA-TAU SUBUNIT"/>
    <property type="match status" value="1"/>
</dbReference>
<dbReference type="EMBL" id="UINC01096357">
    <property type="protein sequence ID" value="SVC53179.1"/>
    <property type="molecule type" value="Genomic_DNA"/>
</dbReference>
<evidence type="ECO:0000313" key="1">
    <source>
        <dbReference type="EMBL" id="SVC53179.1"/>
    </source>
</evidence>
<sequence>MAFENILGQDRPKETLHKALLRNRIPNSYLFYGPESTGKKFTAIEVCKALNCETLGPVDSCNKCLACQKIKKGVYPDLFMLKPKKKLPTSREAIIYRDDIRELLKTINFLPYEGSKKVVIIDNAEHMNPQAANAFMKTLE</sequence>
<name>A0A382MWB4_9ZZZZ</name>
<dbReference type="InterPro" id="IPR027417">
    <property type="entry name" value="P-loop_NTPase"/>
</dbReference>
<dbReference type="GO" id="GO:0006261">
    <property type="term" value="P:DNA-templated DNA replication"/>
    <property type="evidence" value="ECO:0007669"/>
    <property type="project" value="TreeGrafter"/>
</dbReference>
<gene>
    <name evidence="1" type="ORF">METZ01_LOCUS306033</name>
</gene>
<protein>
    <recommendedName>
        <fullName evidence="2">DNA polymerase III subunit delta</fullName>
    </recommendedName>
</protein>
<dbReference type="InterPro" id="IPR050238">
    <property type="entry name" value="DNA_Rep/Repair_Clamp_Loader"/>
</dbReference>
<dbReference type="PANTHER" id="PTHR11669:SF8">
    <property type="entry name" value="DNA POLYMERASE III SUBUNIT DELTA"/>
    <property type="match status" value="1"/>
</dbReference>
<reference evidence="1" key="1">
    <citation type="submission" date="2018-05" db="EMBL/GenBank/DDBJ databases">
        <authorList>
            <person name="Lanie J.A."/>
            <person name="Ng W.-L."/>
            <person name="Kazmierczak K.M."/>
            <person name="Andrzejewski T.M."/>
            <person name="Davidsen T.M."/>
            <person name="Wayne K.J."/>
            <person name="Tettelin H."/>
            <person name="Glass J.I."/>
            <person name="Rusch D."/>
            <person name="Podicherti R."/>
            <person name="Tsui H.-C.T."/>
            <person name="Winkler M.E."/>
        </authorList>
    </citation>
    <scope>NUCLEOTIDE SEQUENCE</scope>
</reference>
<organism evidence="1">
    <name type="scientific">marine metagenome</name>
    <dbReference type="NCBI Taxonomy" id="408172"/>
    <lineage>
        <taxon>unclassified sequences</taxon>
        <taxon>metagenomes</taxon>
        <taxon>ecological metagenomes</taxon>
    </lineage>
</organism>
<dbReference type="Gene3D" id="3.40.50.300">
    <property type="entry name" value="P-loop containing nucleotide triphosphate hydrolases"/>
    <property type="match status" value="1"/>
</dbReference>
<evidence type="ECO:0008006" key="2">
    <source>
        <dbReference type="Google" id="ProtNLM"/>
    </source>
</evidence>
<accession>A0A382MWB4</accession>
<dbReference type="SUPFAM" id="SSF52540">
    <property type="entry name" value="P-loop containing nucleoside triphosphate hydrolases"/>
    <property type="match status" value="1"/>
</dbReference>
<proteinExistence type="predicted"/>
<feature type="non-terminal residue" evidence="1">
    <location>
        <position position="140"/>
    </location>
</feature>
<dbReference type="Pfam" id="PF13177">
    <property type="entry name" value="DNA_pol3_delta2"/>
    <property type="match status" value="1"/>
</dbReference>
<dbReference type="AlphaFoldDB" id="A0A382MWB4"/>